<dbReference type="EMBL" id="CAJNOJ010000089">
    <property type="protein sequence ID" value="CAF1079877.1"/>
    <property type="molecule type" value="Genomic_DNA"/>
</dbReference>
<dbReference type="Proteomes" id="UP000663828">
    <property type="component" value="Unassembled WGS sequence"/>
</dbReference>
<dbReference type="OrthoDB" id="10057959at2759"/>
<evidence type="ECO:0000313" key="4">
    <source>
        <dbReference type="Proteomes" id="UP000663828"/>
    </source>
</evidence>
<proteinExistence type="predicted"/>
<dbReference type="Pfam" id="PF13843">
    <property type="entry name" value="DDE_Tnp_1_7"/>
    <property type="match status" value="1"/>
</dbReference>
<evidence type="ECO:0000313" key="2">
    <source>
        <dbReference type="EMBL" id="CAF1079877.1"/>
    </source>
</evidence>
<keyword evidence="4" id="KW-1185">Reference proteome</keyword>
<dbReference type="EMBL" id="CAJNOR010004353">
    <property type="protein sequence ID" value="CAF1495881.1"/>
    <property type="molecule type" value="Genomic_DNA"/>
</dbReference>
<reference evidence="3" key="1">
    <citation type="submission" date="2021-02" db="EMBL/GenBank/DDBJ databases">
        <authorList>
            <person name="Nowell W R."/>
        </authorList>
    </citation>
    <scope>NUCLEOTIDE SEQUENCE</scope>
</reference>
<comment type="caution">
    <text evidence="3">The sequence shown here is derived from an EMBL/GenBank/DDBJ whole genome shotgun (WGS) entry which is preliminary data.</text>
</comment>
<accession>A0A815T393</accession>
<protein>
    <recommendedName>
        <fullName evidence="1">PiggyBac transposable element-derived protein domain-containing protein</fullName>
    </recommendedName>
</protein>
<evidence type="ECO:0000259" key="1">
    <source>
        <dbReference type="Pfam" id="PF13843"/>
    </source>
</evidence>
<sequence>MVDAFKLFLTDEILDIIVLHANNYARKYYNQRSQSRLNKGVYKPKFTHWKEIDRIELEAFIGPLIQASAANMGHRSIDEL</sequence>
<feature type="domain" description="PiggyBac transposable element-derived protein" evidence="1">
    <location>
        <begin position="3"/>
        <end position="74"/>
    </location>
</feature>
<dbReference type="InterPro" id="IPR029526">
    <property type="entry name" value="PGBD"/>
</dbReference>
<evidence type="ECO:0000313" key="3">
    <source>
        <dbReference type="EMBL" id="CAF1495881.1"/>
    </source>
</evidence>
<gene>
    <name evidence="2" type="ORF">EDS130_LOCUS18904</name>
    <name evidence="3" type="ORF">XAT740_LOCUS39361</name>
</gene>
<name>A0A815T393_ADIRI</name>
<organism evidence="3 4">
    <name type="scientific">Adineta ricciae</name>
    <name type="common">Rotifer</name>
    <dbReference type="NCBI Taxonomy" id="249248"/>
    <lineage>
        <taxon>Eukaryota</taxon>
        <taxon>Metazoa</taxon>
        <taxon>Spiralia</taxon>
        <taxon>Gnathifera</taxon>
        <taxon>Rotifera</taxon>
        <taxon>Eurotatoria</taxon>
        <taxon>Bdelloidea</taxon>
        <taxon>Adinetida</taxon>
        <taxon>Adinetidae</taxon>
        <taxon>Adineta</taxon>
    </lineage>
</organism>
<dbReference type="AlphaFoldDB" id="A0A815T393"/>
<dbReference type="Proteomes" id="UP000663852">
    <property type="component" value="Unassembled WGS sequence"/>
</dbReference>